<dbReference type="InterPro" id="IPR058030">
    <property type="entry name" value="TRIM8/14/16/25/29/45/65_CC"/>
</dbReference>
<keyword evidence="3" id="KW-0862">Zinc</keyword>
<dbReference type="Gene3D" id="3.30.160.60">
    <property type="entry name" value="Classic Zinc Finger"/>
    <property type="match status" value="1"/>
</dbReference>
<dbReference type="InterPro" id="IPR000315">
    <property type="entry name" value="Znf_B-box"/>
</dbReference>
<dbReference type="AlphaFoldDB" id="A0A8C4XEQ2"/>
<evidence type="ECO:0000256" key="4">
    <source>
        <dbReference type="PROSITE-ProRule" id="PRU00024"/>
    </source>
</evidence>
<keyword evidence="9" id="KW-1185">Reference proteome</keyword>
<dbReference type="Pfam" id="PF00643">
    <property type="entry name" value="zf-B_box"/>
    <property type="match status" value="1"/>
</dbReference>
<dbReference type="GeneTree" id="ENSGT01150000286950"/>
<organism evidence="8 9">
    <name type="scientific">Erpetoichthys calabaricus</name>
    <name type="common">Rope fish</name>
    <name type="synonym">Calamoichthys calabaricus</name>
    <dbReference type="NCBI Taxonomy" id="27687"/>
    <lineage>
        <taxon>Eukaryota</taxon>
        <taxon>Metazoa</taxon>
        <taxon>Chordata</taxon>
        <taxon>Craniata</taxon>
        <taxon>Vertebrata</taxon>
        <taxon>Euteleostomi</taxon>
        <taxon>Actinopterygii</taxon>
        <taxon>Polypteriformes</taxon>
        <taxon>Polypteridae</taxon>
        <taxon>Erpetoichthys</taxon>
    </lineage>
</organism>
<evidence type="ECO:0000256" key="3">
    <source>
        <dbReference type="ARBA" id="ARBA00022833"/>
    </source>
</evidence>
<reference evidence="8" key="2">
    <citation type="submission" date="2025-08" db="UniProtKB">
        <authorList>
            <consortium name="Ensembl"/>
        </authorList>
    </citation>
    <scope>IDENTIFICATION</scope>
</reference>
<feature type="domain" description="B box-type" evidence="7">
    <location>
        <begin position="148"/>
        <end position="184"/>
    </location>
</feature>
<dbReference type="Proteomes" id="UP000694620">
    <property type="component" value="Chromosome 12"/>
</dbReference>
<sequence length="357" mass="40679">MADGCISVSQDQFTCSVCLEILKDPVSIPCGHSFCIECISKCWDQSGVYSCPHCREMFSSKPVLRKNVIVAEIVDGIKRRRLSSPKEMCTRPGDVECDFCTEGKFKAVKSCLTCVASFCETHIQPHKEVTSWKTHKLVDPAGNLLENLCIRHKKCLEIFCRTDQACICCLCAATGHRGHETVEPEKERFGKQKQLEVTMKELQQRIHERQKKVEDLQLAINFVKTCAAKEIEESQKSFVDLINVIEETRKKVTELIKDKENREVEKAEALVLKLEKEIEDLMRTDNEMTELSNTDDHIHFLQTFPSLCVPAGDGDIPCISAHTGFSFEDLRRELFCLKERLEDIISDTWNEPKSLSV</sequence>
<keyword evidence="2 4" id="KW-0863">Zinc-finger</keyword>
<evidence type="ECO:0000259" key="7">
    <source>
        <dbReference type="PROSITE" id="PS50119"/>
    </source>
</evidence>
<gene>
    <name evidence="8" type="primary">LOC114663052</name>
</gene>
<dbReference type="PROSITE" id="PS00518">
    <property type="entry name" value="ZF_RING_1"/>
    <property type="match status" value="1"/>
</dbReference>
<dbReference type="Gene3D" id="3.30.40.10">
    <property type="entry name" value="Zinc/RING finger domain, C3HC4 (zinc finger)"/>
    <property type="match status" value="1"/>
</dbReference>
<dbReference type="InterPro" id="IPR013083">
    <property type="entry name" value="Znf_RING/FYVE/PHD"/>
</dbReference>
<name>A0A8C4XEQ2_ERPCA</name>
<keyword evidence="5" id="KW-0175">Coiled coil</keyword>
<feature type="domain" description="RING-type" evidence="6">
    <location>
        <begin position="15"/>
        <end position="55"/>
    </location>
</feature>
<proteinExistence type="predicted"/>
<dbReference type="Gene3D" id="4.10.830.40">
    <property type="match status" value="1"/>
</dbReference>
<evidence type="ECO:0000256" key="2">
    <source>
        <dbReference type="ARBA" id="ARBA00022771"/>
    </source>
</evidence>
<feature type="coiled-coil region" evidence="5">
    <location>
        <begin position="192"/>
        <end position="294"/>
    </location>
</feature>
<dbReference type="InterPro" id="IPR017907">
    <property type="entry name" value="Znf_RING_CS"/>
</dbReference>
<reference evidence="8" key="3">
    <citation type="submission" date="2025-09" db="UniProtKB">
        <authorList>
            <consortium name="Ensembl"/>
        </authorList>
    </citation>
    <scope>IDENTIFICATION</scope>
</reference>
<dbReference type="SUPFAM" id="SSF57850">
    <property type="entry name" value="RING/U-box"/>
    <property type="match status" value="1"/>
</dbReference>
<dbReference type="PROSITE" id="PS50089">
    <property type="entry name" value="ZF_RING_2"/>
    <property type="match status" value="1"/>
</dbReference>
<evidence type="ECO:0000313" key="8">
    <source>
        <dbReference type="Ensembl" id="ENSECRP00000025434.1"/>
    </source>
</evidence>
<evidence type="ECO:0000256" key="1">
    <source>
        <dbReference type="ARBA" id="ARBA00022723"/>
    </source>
</evidence>
<dbReference type="PANTHER" id="PTHR25465">
    <property type="entry name" value="B-BOX DOMAIN CONTAINING"/>
    <property type="match status" value="1"/>
</dbReference>
<evidence type="ECO:0000313" key="9">
    <source>
        <dbReference type="Proteomes" id="UP000694620"/>
    </source>
</evidence>
<dbReference type="InterPro" id="IPR051051">
    <property type="entry name" value="E3_ubiq-ligase_TRIM/RNF"/>
</dbReference>
<dbReference type="GO" id="GO:0008270">
    <property type="term" value="F:zinc ion binding"/>
    <property type="evidence" value="ECO:0007669"/>
    <property type="project" value="UniProtKB-KW"/>
</dbReference>
<dbReference type="InterPro" id="IPR001841">
    <property type="entry name" value="Znf_RING"/>
</dbReference>
<evidence type="ECO:0000259" key="6">
    <source>
        <dbReference type="PROSITE" id="PS50089"/>
    </source>
</evidence>
<dbReference type="Pfam" id="PF25600">
    <property type="entry name" value="TRIM_CC"/>
    <property type="match status" value="1"/>
</dbReference>
<dbReference type="CDD" id="cd19802">
    <property type="entry name" value="Bbox1_TRIM8-like"/>
    <property type="match status" value="1"/>
</dbReference>
<protein>
    <submittedName>
        <fullName evidence="8">E3 ubiquitin-protein ligase TRIM47-like</fullName>
    </submittedName>
</protein>
<dbReference type="PANTHER" id="PTHR25465:SF14">
    <property type="entry name" value="E3 UBIQUITIN-PROTEIN LIGASE TRIM65"/>
    <property type="match status" value="1"/>
</dbReference>
<dbReference type="CDD" id="cd19769">
    <property type="entry name" value="Bbox2_TRIM16-like"/>
    <property type="match status" value="1"/>
</dbReference>
<dbReference type="Pfam" id="PF15227">
    <property type="entry name" value="zf-C3HC4_4"/>
    <property type="match status" value="1"/>
</dbReference>
<dbReference type="SMART" id="SM00184">
    <property type="entry name" value="RING"/>
    <property type="match status" value="1"/>
</dbReference>
<dbReference type="PROSITE" id="PS50119">
    <property type="entry name" value="ZF_BBOX"/>
    <property type="match status" value="1"/>
</dbReference>
<dbReference type="Ensembl" id="ENSECRT00000025975.1">
    <property type="protein sequence ID" value="ENSECRP00000025434.1"/>
    <property type="gene ID" value="ENSECRG00000017144.1"/>
</dbReference>
<keyword evidence="1" id="KW-0479">Metal-binding</keyword>
<reference evidence="8" key="1">
    <citation type="submission" date="2021-06" db="EMBL/GenBank/DDBJ databases">
        <authorList>
            <consortium name="Wellcome Sanger Institute Data Sharing"/>
        </authorList>
    </citation>
    <scope>NUCLEOTIDE SEQUENCE [LARGE SCALE GENOMIC DNA]</scope>
</reference>
<dbReference type="SUPFAM" id="SSF57845">
    <property type="entry name" value="B-box zinc-binding domain"/>
    <property type="match status" value="1"/>
</dbReference>
<accession>A0A8C4XEQ2</accession>
<evidence type="ECO:0000256" key="5">
    <source>
        <dbReference type="SAM" id="Coils"/>
    </source>
</evidence>